<protein>
    <recommendedName>
        <fullName evidence="3">YkgJ family cysteine cluster protein</fullName>
    </recommendedName>
</protein>
<organism evidence="1 2">
    <name type="scientific">Tectimicrobiota bacterium</name>
    <dbReference type="NCBI Taxonomy" id="2528274"/>
    <lineage>
        <taxon>Bacteria</taxon>
        <taxon>Pseudomonadati</taxon>
        <taxon>Nitrospinota/Tectimicrobiota group</taxon>
        <taxon>Candidatus Tectimicrobiota</taxon>
    </lineage>
</organism>
<evidence type="ECO:0000313" key="2">
    <source>
        <dbReference type="Proteomes" id="UP000741360"/>
    </source>
</evidence>
<dbReference type="EMBL" id="JACPSX010000259">
    <property type="protein sequence ID" value="MBI3016040.1"/>
    <property type="molecule type" value="Genomic_DNA"/>
</dbReference>
<proteinExistence type="predicted"/>
<evidence type="ECO:0000313" key="1">
    <source>
        <dbReference type="EMBL" id="MBI3016040.1"/>
    </source>
</evidence>
<reference evidence="1" key="1">
    <citation type="submission" date="2020-07" db="EMBL/GenBank/DDBJ databases">
        <title>Huge and variable diversity of episymbiotic CPR bacteria and DPANN archaea in groundwater ecosystems.</title>
        <authorList>
            <person name="He C.Y."/>
            <person name="Keren R."/>
            <person name="Whittaker M."/>
            <person name="Farag I.F."/>
            <person name="Doudna J."/>
            <person name="Cate J.H.D."/>
            <person name="Banfield J.F."/>
        </authorList>
    </citation>
    <scope>NUCLEOTIDE SEQUENCE</scope>
    <source>
        <strain evidence="1">NC_groundwater_717_Ag_S-0.2um_59_8</strain>
    </source>
</reference>
<dbReference type="AlphaFoldDB" id="A0A932GS74"/>
<comment type="caution">
    <text evidence="1">The sequence shown here is derived from an EMBL/GenBank/DDBJ whole genome shotgun (WGS) entry which is preliminary data.</text>
</comment>
<name>A0A932GS74_UNCTE</name>
<gene>
    <name evidence="1" type="ORF">HYY65_13500</name>
</gene>
<accession>A0A932GS74</accession>
<dbReference type="Proteomes" id="UP000741360">
    <property type="component" value="Unassembled WGS sequence"/>
</dbReference>
<sequence length="143" mass="16501">MLRGQSIIVAKMLAHPFRCLTVVPTFFSVRGLRLLWGKIRRFGFCLFALHYVEQQMTLRQGSCNQCGACCKLVFSCPYLKGDCCLIYNTCRPDVCKRFPIDERDLRDLGGVCSYSFPIRRPEVVPAPSFPVLWDRRPKYDPDL</sequence>
<evidence type="ECO:0008006" key="3">
    <source>
        <dbReference type="Google" id="ProtNLM"/>
    </source>
</evidence>